<protein>
    <recommendedName>
        <fullName evidence="8">Molybdenum cofactor guanylyltransferase</fullName>
        <shortName evidence="8">MoCo guanylyltransferase</shortName>
        <ecNumber evidence="8">2.7.7.77</ecNumber>
    </recommendedName>
    <alternativeName>
        <fullName evidence="8">GTP:molybdopterin guanylyltransferase</fullName>
    </alternativeName>
    <alternativeName>
        <fullName evidence="8">Mo-MPT guanylyltransferase</fullName>
    </alternativeName>
    <alternativeName>
        <fullName evidence="8">Molybdopterin guanylyltransferase</fullName>
    </alternativeName>
    <alternativeName>
        <fullName evidence="8">Molybdopterin-guanine dinucleotide synthase</fullName>
        <shortName evidence="8">MGD synthase</shortName>
    </alternativeName>
</protein>
<dbReference type="InterPro" id="IPR013482">
    <property type="entry name" value="Molybde_CF_guanTrfase"/>
</dbReference>
<keyword evidence="1 8" id="KW-0963">Cytoplasm</keyword>
<dbReference type="HAMAP" id="MF_00316">
    <property type="entry name" value="MobA"/>
    <property type="match status" value="1"/>
</dbReference>
<comment type="cofactor">
    <cofactor evidence="8">
        <name>Mg(2+)</name>
        <dbReference type="ChEBI" id="CHEBI:18420"/>
    </cofactor>
</comment>
<comment type="domain">
    <text evidence="8">The N-terminal domain determines nucleotide recognition and specific binding, while the C-terminal domain determines the specific binding to the target protein.</text>
</comment>
<dbReference type="GO" id="GO:0005737">
    <property type="term" value="C:cytoplasm"/>
    <property type="evidence" value="ECO:0007669"/>
    <property type="project" value="UniProtKB-SubCell"/>
</dbReference>
<feature type="binding site" evidence="8">
    <location>
        <begin position="13"/>
        <end position="15"/>
    </location>
    <ligand>
        <name>GTP</name>
        <dbReference type="ChEBI" id="CHEBI:37565"/>
    </ligand>
</feature>
<dbReference type="AlphaFoldDB" id="A0A157SIG3"/>
<accession>A0A157SIG3</accession>
<proteinExistence type="inferred from homology"/>
<evidence type="ECO:0000256" key="6">
    <source>
        <dbReference type="ARBA" id="ARBA00023134"/>
    </source>
</evidence>
<feature type="binding site" evidence="8">
    <location>
        <position position="71"/>
    </location>
    <ligand>
        <name>GTP</name>
        <dbReference type="ChEBI" id="CHEBI:37565"/>
    </ligand>
</feature>
<dbReference type="GO" id="GO:0005525">
    <property type="term" value="F:GTP binding"/>
    <property type="evidence" value="ECO:0007669"/>
    <property type="project" value="UniProtKB-UniRule"/>
</dbReference>
<keyword evidence="5 8" id="KW-0460">Magnesium</keyword>
<evidence type="ECO:0000256" key="5">
    <source>
        <dbReference type="ARBA" id="ARBA00022842"/>
    </source>
</evidence>
<evidence type="ECO:0000256" key="3">
    <source>
        <dbReference type="ARBA" id="ARBA00022723"/>
    </source>
</evidence>
<sequence>MAEALPAADGLILAGGQGRRVNEADKGLLPWRGRVLVEQVAARLAPQVHRLIISANRNAARYAAYGEVVGDATDWGDWPGPLGGLAAGLAACRQPWLVCVPCDTPLIPQDLAVRLIGSASAAGAALAVAASQGRRHAVCMALRVTLLDNLRACLDAGERKVGRWQDQAGAVEVAFDDMPAAFLNLNTLADFS</sequence>
<dbReference type="EMBL" id="LT546645">
    <property type="protein sequence ID" value="SAI70240.1"/>
    <property type="molecule type" value="Genomic_DNA"/>
</dbReference>
<comment type="similarity">
    <text evidence="8">Belongs to the MobA family.</text>
</comment>
<evidence type="ECO:0000256" key="8">
    <source>
        <dbReference type="HAMAP-Rule" id="MF_00316"/>
    </source>
</evidence>
<name>A0A157SIG3_9BORD</name>
<comment type="subcellular location">
    <subcellularLocation>
        <location evidence="8">Cytoplasm</location>
    </subcellularLocation>
</comment>
<dbReference type="eggNOG" id="COG0746">
    <property type="taxonomic scope" value="Bacteria"/>
</dbReference>
<dbReference type="EC" id="2.7.7.77" evidence="8"/>
<dbReference type="RefSeq" id="WP_081694968.1">
    <property type="nucleotide sequence ID" value="NZ_CP016340.1"/>
</dbReference>
<dbReference type="CDD" id="cd02503">
    <property type="entry name" value="MobA"/>
    <property type="match status" value="1"/>
</dbReference>
<dbReference type="STRING" id="123899.SAMEA3906487_02120"/>
<dbReference type="GO" id="GO:0061603">
    <property type="term" value="F:molybdenum cofactor guanylyltransferase activity"/>
    <property type="evidence" value="ECO:0007669"/>
    <property type="project" value="UniProtKB-EC"/>
</dbReference>
<dbReference type="GO" id="GO:1902758">
    <property type="term" value="P:bis(molybdopterin guanine dinucleotide)molybdenum biosynthetic process"/>
    <property type="evidence" value="ECO:0007669"/>
    <property type="project" value="TreeGrafter"/>
</dbReference>
<evidence type="ECO:0000256" key="4">
    <source>
        <dbReference type="ARBA" id="ARBA00022741"/>
    </source>
</evidence>
<dbReference type="SUPFAM" id="SSF53448">
    <property type="entry name" value="Nucleotide-diphospho-sugar transferases"/>
    <property type="match status" value="1"/>
</dbReference>
<comment type="catalytic activity">
    <reaction evidence="8">
        <text>Mo-molybdopterin + GTP + H(+) = Mo-molybdopterin guanine dinucleotide + diphosphate</text>
        <dbReference type="Rhea" id="RHEA:34243"/>
        <dbReference type="ChEBI" id="CHEBI:15378"/>
        <dbReference type="ChEBI" id="CHEBI:33019"/>
        <dbReference type="ChEBI" id="CHEBI:37565"/>
        <dbReference type="ChEBI" id="CHEBI:71302"/>
        <dbReference type="ChEBI" id="CHEBI:71310"/>
        <dbReference type="EC" id="2.7.7.77"/>
    </reaction>
</comment>
<dbReference type="Gene3D" id="3.90.550.10">
    <property type="entry name" value="Spore Coat Polysaccharide Biosynthesis Protein SpsA, Chain A"/>
    <property type="match status" value="1"/>
</dbReference>
<gene>
    <name evidence="10" type="primary">chlB</name>
    <name evidence="8" type="synonym">mobA</name>
    <name evidence="10" type="ORF">SAMEA3906487_02120</name>
</gene>
<reference evidence="10 11" key="1">
    <citation type="submission" date="2016-04" db="EMBL/GenBank/DDBJ databases">
        <authorList>
            <consortium name="Pathogen Informatics"/>
        </authorList>
    </citation>
    <scope>NUCLEOTIDE SEQUENCE [LARGE SCALE GENOMIC DNA]</scope>
    <source>
        <strain evidence="10 11">H044680328</strain>
    </source>
</reference>
<dbReference type="GeneID" id="56590605"/>
<comment type="caution">
    <text evidence="8">Lacks conserved residue(s) required for the propagation of feature annotation.</text>
</comment>
<feature type="domain" description="MobA-like NTP transferase" evidence="9">
    <location>
        <begin position="10"/>
        <end position="166"/>
    </location>
</feature>
<feature type="binding site" evidence="8">
    <location>
        <position position="103"/>
    </location>
    <ligand>
        <name>GTP</name>
        <dbReference type="ChEBI" id="CHEBI:37565"/>
    </ligand>
</feature>
<dbReference type="PANTHER" id="PTHR19136:SF81">
    <property type="entry name" value="MOLYBDENUM COFACTOR GUANYLYLTRANSFERASE"/>
    <property type="match status" value="1"/>
</dbReference>
<evidence type="ECO:0000256" key="7">
    <source>
        <dbReference type="ARBA" id="ARBA00023150"/>
    </source>
</evidence>
<keyword evidence="2 8" id="KW-0808">Transferase</keyword>
<dbReference type="NCBIfam" id="TIGR02665">
    <property type="entry name" value="molyb_mobA"/>
    <property type="match status" value="1"/>
</dbReference>
<comment type="subunit">
    <text evidence="8">Monomer.</text>
</comment>
<dbReference type="PANTHER" id="PTHR19136">
    <property type="entry name" value="MOLYBDENUM COFACTOR GUANYLYLTRANSFERASE"/>
    <property type="match status" value="1"/>
</dbReference>
<dbReference type="Pfam" id="PF12804">
    <property type="entry name" value="NTP_transf_3"/>
    <property type="match status" value="1"/>
</dbReference>
<keyword evidence="6 8" id="KW-0342">GTP-binding</keyword>
<organism evidence="10 11">
    <name type="scientific">Bordetella trematum</name>
    <dbReference type="NCBI Taxonomy" id="123899"/>
    <lineage>
        <taxon>Bacteria</taxon>
        <taxon>Pseudomonadati</taxon>
        <taxon>Pseudomonadota</taxon>
        <taxon>Betaproteobacteria</taxon>
        <taxon>Burkholderiales</taxon>
        <taxon>Alcaligenaceae</taxon>
        <taxon>Bordetella</taxon>
    </lineage>
</organism>
<keyword evidence="11" id="KW-1185">Reference proteome</keyword>
<keyword evidence="3 8" id="KW-0479">Metal-binding</keyword>
<keyword evidence="4 8" id="KW-0547">Nucleotide-binding</keyword>
<evidence type="ECO:0000256" key="2">
    <source>
        <dbReference type="ARBA" id="ARBA00022679"/>
    </source>
</evidence>
<evidence type="ECO:0000313" key="10">
    <source>
        <dbReference type="EMBL" id="SAI70240.1"/>
    </source>
</evidence>
<keyword evidence="7 8" id="KW-0501">Molybdenum cofactor biosynthesis</keyword>
<feature type="binding site" evidence="8">
    <location>
        <position position="103"/>
    </location>
    <ligand>
        <name>Mg(2+)</name>
        <dbReference type="ChEBI" id="CHEBI:18420"/>
    </ligand>
</feature>
<evidence type="ECO:0000313" key="11">
    <source>
        <dbReference type="Proteomes" id="UP000076825"/>
    </source>
</evidence>
<dbReference type="GO" id="GO:0046872">
    <property type="term" value="F:metal ion binding"/>
    <property type="evidence" value="ECO:0007669"/>
    <property type="project" value="UniProtKB-KW"/>
</dbReference>
<comment type="function">
    <text evidence="8">Transfers a GMP moiety from GTP to Mo-molybdopterin (Mo-MPT) cofactor (Moco or molybdenum cofactor) to form Mo-molybdopterin guanine dinucleotide (Mo-MGD) cofactor.</text>
</comment>
<evidence type="ECO:0000259" key="9">
    <source>
        <dbReference type="Pfam" id="PF12804"/>
    </source>
</evidence>
<dbReference type="Proteomes" id="UP000076825">
    <property type="component" value="Chromosome 1"/>
</dbReference>
<feature type="binding site" evidence="8">
    <location>
        <position position="26"/>
    </location>
    <ligand>
        <name>GTP</name>
        <dbReference type="ChEBI" id="CHEBI:37565"/>
    </ligand>
</feature>
<dbReference type="InterPro" id="IPR025877">
    <property type="entry name" value="MobA-like_NTP_Trfase"/>
</dbReference>
<dbReference type="KEGG" id="btrm:SAMEA390648702120"/>
<evidence type="ECO:0000256" key="1">
    <source>
        <dbReference type="ARBA" id="ARBA00022490"/>
    </source>
</evidence>
<dbReference type="PATRIC" id="fig|123899.6.peg.2117"/>
<dbReference type="InterPro" id="IPR029044">
    <property type="entry name" value="Nucleotide-diphossugar_trans"/>
</dbReference>